<evidence type="ECO:0000256" key="4">
    <source>
        <dbReference type="ARBA" id="ARBA00022777"/>
    </source>
</evidence>
<keyword evidence="1" id="KW-0723">Serine/threonine-protein kinase</keyword>
<evidence type="ECO:0000313" key="6">
    <source>
        <dbReference type="Proteomes" id="UP000473278"/>
    </source>
</evidence>
<dbReference type="GO" id="GO:0005524">
    <property type="term" value="F:ATP binding"/>
    <property type="evidence" value="ECO:0007669"/>
    <property type="project" value="InterPro"/>
</dbReference>
<dbReference type="Proteomes" id="UP000473278">
    <property type="component" value="Unassembled WGS sequence"/>
</dbReference>
<dbReference type="SUPFAM" id="SSF52540">
    <property type="entry name" value="P-loop containing nucleoside triphosphate hydrolases"/>
    <property type="match status" value="1"/>
</dbReference>
<dbReference type="Pfam" id="PF03618">
    <property type="entry name" value="Kinase-PPPase"/>
    <property type="match status" value="1"/>
</dbReference>
<keyword evidence="3" id="KW-0547">Nucleotide-binding</keyword>
<reference evidence="5 6" key="1">
    <citation type="submission" date="2020-02" db="EMBL/GenBank/DDBJ databases">
        <title>Balneolaceae bacterium YR4-1, complete genome.</title>
        <authorList>
            <person name="Li Y."/>
            <person name="Wu S."/>
        </authorList>
    </citation>
    <scope>NUCLEOTIDE SEQUENCE [LARGE SCALE GENOMIC DNA]</scope>
    <source>
        <strain evidence="5 6">YR4-1</strain>
    </source>
</reference>
<proteinExistence type="predicted"/>
<gene>
    <name evidence="5" type="ORF">G3570_02320</name>
</gene>
<dbReference type="RefSeq" id="WP_165138765.1">
    <property type="nucleotide sequence ID" value="NZ_JAALLT010000001.1"/>
</dbReference>
<dbReference type="NCBIfam" id="NF003742">
    <property type="entry name" value="PRK05339.1"/>
    <property type="match status" value="1"/>
</dbReference>
<keyword evidence="6" id="KW-1185">Reference proteome</keyword>
<dbReference type="AlphaFoldDB" id="A0A6M1SJG3"/>
<protein>
    <submittedName>
        <fullName evidence="5">Kinase/pyrophosphorylase</fullName>
    </submittedName>
</protein>
<accession>A0A6M1SJG3</accession>
<name>A0A6M1SJG3_9BACT</name>
<organism evidence="5 6">
    <name type="scientific">Halalkalibaculum roseum</name>
    <dbReference type="NCBI Taxonomy" id="2709311"/>
    <lineage>
        <taxon>Bacteria</taxon>
        <taxon>Pseudomonadati</taxon>
        <taxon>Balneolota</taxon>
        <taxon>Balneolia</taxon>
        <taxon>Balneolales</taxon>
        <taxon>Balneolaceae</taxon>
        <taxon>Halalkalibaculum</taxon>
    </lineage>
</organism>
<comment type="caution">
    <text evidence="5">The sequence shown here is derived from an EMBL/GenBank/DDBJ whole genome shotgun (WGS) entry which is preliminary data.</text>
</comment>
<evidence type="ECO:0000256" key="3">
    <source>
        <dbReference type="ARBA" id="ARBA00022741"/>
    </source>
</evidence>
<evidence type="ECO:0000256" key="2">
    <source>
        <dbReference type="ARBA" id="ARBA00022679"/>
    </source>
</evidence>
<sequence>MPEIFVISDGTGRTATQILEAALTQFDRVKAKINVRSKLRTKEEVLGVIEEARTANGFIVHTVVSRKLRDFILRSGRLHSVETIDLMGPLMAQLTDKFENLPSEEPGLFHQLNRAYFQRVEAMEFAFRHDDGRRIHEIDKAEIVLIGVSRTFKTPISMYLAFKGWLVANVPIIPGQNLPFDASILSSGNIIGLQTDPKSLVRIRQTRHTHFGGVTKDYVDFEKVRMELMHARQIFGKHDDWTVIKVTNKPIEEIAYEILEVIKSGKRE</sequence>
<dbReference type="EMBL" id="JAALLT010000001">
    <property type="protein sequence ID" value="NGP75451.1"/>
    <property type="molecule type" value="Genomic_DNA"/>
</dbReference>
<dbReference type="InterPro" id="IPR005177">
    <property type="entry name" value="Kinase-pyrophosphorylase"/>
</dbReference>
<evidence type="ECO:0000256" key="1">
    <source>
        <dbReference type="ARBA" id="ARBA00022527"/>
    </source>
</evidence>
<keyword evidence="2" id="KW-0808">Transferase</keyword>
<evidence type="ECO:0000313" key="5">
    <source>
        <dbReference type="EMBL" id="NGP75451.1"/>
    </source>
</evidence>
<dbReference type="PANTHER" id="PTHR31756:SF3">
    <property type="entry name" value="PYRUVATE, PHOSPHATE DIKINASE REGULATORY PROTEIN 1, CHLOROPLASTIC"/>
    <property type="match status" value="1"/>
</dbReference>
<dbReference type="PANTHER" id="PTHR31756">
    <property type="entry name" value="PYRUVATE, PHOSPHATE DIKINASE REGULATORY PROTEIN 1, CHLOROPLASTIC"/>
    <property type="match status" value="1"/>
</dbReference>
<dbReference type="InterPro" id="IPR027417">
    <property type="entry name" value="P-loop_NTPase"/>
</dbReference>
<dbReference type="GO" id="GO:0004674">
    <property type="term" value="F:protein serine/threonine kinase activity"/>
    <property type="evidence" value="ECO:0007669"/>
    <property type="project" value="UniProtKB-KW"/>
</dbReference>
<keyword evidence="4 5" id="KW-0418">Kinase</keyword>